<dbReference type="EMBL" id="JAVKGT010000027">
    <property type="protein sequence ID" value="MDR5712511.1"/>
    <property type="molecule type" value="Genomic_DNA"/>
</dbReference>
<evidence type="ECO:0000259" key="12">
    <source>
        <dbReference type="Pfam" id="PF09084"/>
    </source>
</evidence>
<dbReference type="Proteomes" id="UP001260872">
    <property type="component" value="Unassembled WGS sequence"/>
</dbReference>
<comment type="function">
    <text evidence="1">Responsible for the formation of the pyrimidine heterocycle in the thiamine biosynthesis pathway. Catalyzes the formation of hydroxymethylpyrimidine phosphate (HMP-P) from histidine and pyridoxal phosphate (PLP). The protein uses PLP and the active site histidine to form HMP-P, generating an inactive enzyme. The enzyme can only undergo a single turnover, which suggests it is a suicide enzyme.</text>
</comment>
<evidence type="ECO:0000256" key="1">
    <source>
        <dbReference type="ARBA" id="ARBA00003469"/>
    </source>
</evidence>
<sequence>MTETTDPRLWKKLLAAGSVGSLALLTACGGDDDNGGGHTVDNVSVDTEEAQAAAAECDEITQLDVSLGWIMNVEWAGFYIAEQNGYYAEECLDINWIQGGPNAASTMQNVSSGQAHIGVEPSMPNWLQDVVNGEDFVAIGSMFYDTPGAILSLAENPMESAEDLQGATILGQEGTRPMLDGVFGAAGMEPDYNFVSAGYDADPLVNGDGDALTVYATNQPIMLEQQYGMTEDDYVVTTYADLGLPQYGCLIYANGDTLEEMSEEMEGFLRASARGWLENEEDPEVAANLAVDVYGADLDLDLEQQIRENEIQIPFVRGPLADDELFYIDTERWGGEVYEGFEIAEMIEGELPNPEDVVDMTFLEAAYAE</sequence>
<keyword evidence="8" id="KW-0784">Thiamine biosynthesis</keyword>
<dbReference type="Gene3D" id="3.40.190.10">
    <property type="entry name" value="Periplasmic binding protein-like II"/>
    <property type="match status" value="2"/>
</dbReference>
<evidence type="ECO:0000256" key="8">
    <source>
        <dbReference type="ARBA" id="ARBA00022977"/>
    </source>
</evidence>
<comment type="similarity">
    <text evidence="3">Belongs to the NMT1/THI5 family.</text>
</comment>
<dbReference type="InterPro" id="IPR027939">
    <property type="entry name" value="NMT1/THI5"/>
</dbReference>
<keyword evidence="5" id="KW-0808">Transferase</keyword>
<dbReference type="InterPro" id="IPR015168">
    <property type="entry name" value="SsuA/THI5"/>
</dbReference>
<gene>
    <name evidence="13" type="ORF">RH857_10260</name>
</gene>
<keyword evidence="6" id="KW-0479">Metal-binding</keyword>
<evidence type="ECO:0000256" key="9">
    <source>
        <dbReference type="ARBA" id="ARBA00023004"/>
    </source>
</evidence>
<keyword evidence="9" id="KW-0408">Iron</keyword>
<dbReference type="PANTHER" id="PTHR31528:SF1">
    <property type="entry name" value="4-AMINO-5-HYDROXYMETHYL-2-METHYLPYRIMIDINE PHOSPHATE SYNTHASE THI11-RELATED"/>
    <property type="match status" value="1"/>
</dbReference>
<dbReference type="Pfam" id="PF09084">
    <property type="entry name" value="NMT1"/>
    <property type="match status" value="1"/>
</dbReference>
<evidence type="ECO:0000256" key="7">
    <source>
        <dbReference type="ARBA" id="ARBA00022898"/>
    </source>
</evidence>
<name>A0ABU1FWL5_9MICC</name>
<comment type="caution">
    <text evidence="13">The sequence shown here is derived from an EMBL/GenBank/DDBJ whole genome shotgun (WGS) entry which is preliminary data.</text>
</comment>
<organism evidence="13 14">
    <name type="scientific">Nesterenkonia flava</name>
    <dbReference type="NCBI Taxonomy" id="469799"/>
    <lineage>
        <taxon>Bacteria</taxon>
        <taxon>Bacillati</taxon>
        <taxon>Actinomycetota</taxon>
        <taxon>Actinomycetes</taxon>
        <taxon>Micrococcales</taxon>
        <taxon>Micrococcaceae</taxon>
        <taxon>Nesterenkonia</taxon>
    </lineage>
</organism>
<comment type="pathway">
    <text evidence="2">Cofactor biosynthesis; thiamine diphosphate biosynthesis.</text>
</comment>
<evidence type="ECO:0000256" key="11">
    <source>
        <dbReference type="ARBA" id="ARBA00048179"/>
    </source>
</evidence>
<accession>A0ABU1FWL5</accession>
<feature type="domain" description="SsuA/THI5-like" evidence="12">
    <location>
        <begin position="73"/>
        <end position="285"/>
    </location>
</feature>
<dbReference type="SUPFAM" id="SSF53850">
    <property type="entry name" value="Periplasmic binding protein-like II"/>
    <property type="match status" value="1"/>
</dbReference>
<keyword evidence="14" id="KW-1185">Reference proteome</keyword>
<dbReference type="PANTHER" id="PTHR31528">
    <property type="entry name" value="4-AMINO-5-HYDROXYMETHYL-2-METHYLPYRIMIDINE PHOSPHATE SYNTHASE THI11-RELATED"/>
    <property type="match status" value="1"/>
</dbReference>
<protein>
    <recommendedName>
        <fullName evidence="10">Thiamine pyrimidine synthase</fullName>
    </recommendedName>
</protein>
<evidence type="ECO:0000256" key="4">
    <source>
        <dbReference type="ARBA" id="ARBA00011738"/>
    </source>
</evidence>
<evidence type="ECO:0000256" key="5">
    <source>
        <dbReference type="ARBA" id="ARBA00022679"/>
    </source>
</evidence>
<evidence type="ECO:0000256" key="3">
    <source>
        <dbReference type="ARBA" id="ARBA00009406"/>
    </source>
</evidence>
<reference evidence="14" key="1">
    <citation type="submission" date="2023-07" db="EMBL/GenBank/DDBJ databases">
        <title>Description of three actinobacteria isolated from air of manufacturing shop in a pharmaceutical factory.</title>
        <authorList>
            <person name="Zhang D.-F."/>
        </authorList>
    </citation>
    <scope>NUCLEOTIDE SEQUENCE [LARGE SCALE GENOMIC DNA]</scope>
    <source>
        <strain evidence="14">CCTCC AB 207010</strain>
    </source>
</reference>
<comment type="subunit">
    <text evidence="4">Homodimer.</text>
</comment>
<proteinExistence type="inferred from homology"/>
<keyword evidence="7" id="KW-0663">Pyridoxal phosphate</keyword>
<evidence type="ECO:0000256" key="6">
    <source>
        <dbReference type="ARBA" id="ARBA00022723"/>
    </source>
</evidence>
<evidence type="ECO:0000313" key="13">
    <source>
        <dbReference type="EMBL" id="MDR5712511.1"/>
    </source>
</evidence>
<evidence type="ECO:0000256" key="10">
    <source>
        <dbReference type="ARBA" id="ARBA00033171"/>
    </source>
</evidence>
<evidence type="ECO:0000256" key="2">
    <source>
        <dbReference type="ARBA" id="ARBA00004948"/>
    </source>
</evidence>
<evidence type="ECO:0000313" key="14">
    <source>
        <dbReference type="Proteomes" id="UP001260872"/>
    </source>
</evidence>
<comment type="catalytic activity">
    <reaction evidence="11">
        <text>N(6)-(pyridoxal phosphate)-L-lysyl-[4-amino-5-hydroxymethyl-2-methylpyrimidine phosphate synthase] + L-histidyl-[4-amino-5-hydroxymethyl-2-methylpyrimidine phosphate synthase] + 2 Fe(3+) + 4 H2O = L-lysyl-[4-amino-5-hydroxymethyl-2-methylpyrimidine phosphate synthase] + (2S)-2-amino-5-hydroxy-4-oxopentanoyl-[4-amino-5-hydroxymethyl-2-methylpyrimidine phosphate synthase] + 4-amino-2-methyl-5-(phosphooxymethyl)pyrimidine + 3-oxopropanoate + 2 Fe(2+) + 2 H(+)</text>
        <dbReference type="Rhea" id="RHEA:65756"/>
        <dbReference type="Rhea" id="RHEA-COMP:16892"/>
        <dbReference type="Rhea" id="RHEA-COMP:16893"/>
        <dbReference type="Rhea" id="RHEA-COMP:16894"/>
        <dbReference type="Rhea" id="RHEA-COMP:16895"/>
        <dbReference type="ChEBI" id="CHEBI:15377"/>
        <dbReference type="ChEBI" id="CHEBI:15378"/>
        <dbReference type="ChEBI" id="CHEBI:29033"/>
        <dbReference type="ChEBI" id="CHEBI:29034"/>
        <dbReference type="ChEBI" id="CHEBI:29969"/>
        <dbReference type="ChEBI" id="CHEBI:29979"/>
        <dbReference type="ChEBI" id="CHEBI:33190"/>
        <dbReference type="ChEBI" id="CHEBI:58354"/>
        <dbReference type="ChEBI" id="CHEBI:143915"/>
        <dbReference type="ChEBI" id="CHEBI:157692"/>
    </reaction>
    <physiologicalReaction direction="left-to-right" evidence="11">
        <dbReference type="Rhea" id="RHEA:65757"/>
    </physiologicalReaction>
</comment>
<dbReference type="RefSeq" id="WP_310537885.1">
    <property type="nucleotide sequence ID" value="NZ_BAAAOC010000004.1"/>
</dbReference>